<dbReference type="Pfam" id="PF04199">
    <property type="entry name" value="Cyclase"/>
    <property type="match status" value="1"/>
</dbReference>
<name>A0A3M8H9U7_9BACI</name>
<dbReference type="Gene3D" id="3.50.30.50">
    <property type="entry name" value="Putative cyclase"/>
    <property type="match status" value="1"/>
</dbReference>
<protein>
    <submittedName>
        <fullName evidence="1">Cyclase family protein</fullName>
    </submittedName>
</protein>
<dbReference type="SUPFAM" id="SSF102198">
    <property type="entry name" value="Putative cyclase"/>
    <property type="match status" value="1"/>
</dbReference>
<accession>A0A3M8H9U7</accession>
<dbReference type="OrthoDB" id="9796085at2"/>
<gene>
    <name evidence="1" type="ORF">EC501_09320</name>
</gene>
<dbReference type="InterPro" id="IPR007325">
    <property type="entry name" value="KFase/CYL"/>
</dbReference>
<evidence type="ECO:0000313" key="2">
    <source>
        <dbReference type="Proteomes" id="UP000279909"/>
    </source>
</evidence>
<dbReference type="Proteomes" id="UP000279909">
    <property type="component" value="Unassembled WGS sequence"/>
</dbReference>
<reference evidence="1 2" key="1">
    <citation type="journal article" date="2014" name="Int. J. Syst. Evol. Microbiol.">
        <title>Lysinibacillus halotolerans sp. nov., isolated from saline-alkaline soil.</title>
        <authorList>
            <person name="Kong D."/>
            <person name="Wang Y."/>
            <person name="Zhao B."/>
            <person name="Li Y."/>
            <person name="Song J."/>
            <person name="Zhai Y."/>
            <person name="Zhang C."/>
            <person name="Wang H."/>
            <person name="Chen X."/>
            <person name="Zhao B."/>
            <person name="Ruan Z."/>
        </authorList>
    </citation>
    <scope>NUCLEOTIDE SEQUENCE [LARGE SCALE GENOMIC DNA]</scope>
    <source>
        <strain evidence="1 2">MCCC 1A12703</strain>
    </source>
</reference>
<organism evidence="1 2">
    <name type="scientific">Lysinibacillus halotolerans</name>
    <dbReference type="NCBI Taxonomy" id="1368476"/>
    <lineage>
        <taxon>Bacteria</taxon>
        <taxon>Bacillati</taxon>
        <taxon>Bacillota</taxon>
        <taxon>Bacilli</taxon>
        <taxon>Bacillales</taxon>
        <taxon>Bacillaceae</taxon>
        <taxon>Lysinibacillus</taxon>
    </lineage>
</organism>
<dbReference type="AlphaFoldDB" id="A0A3M8H9U7"/>
<comment type="caution">
    <text evidence="1">The sequence shown here is derived from an EMBL/GenBank/DDBJ whole genome shotgun (WGS) entry which is preliminary data.</text>
</comment>
<dbReference type="GO" id="GO:0019441">
    <property type="term" value="P:L-tryptophan catabolic process to kynurenine"/>
    <property type="evidence" value="ECO:0007669"/>
    <property type="project" value="InterPro"/>
</dbReference>
<evidence type="ECO:0000313" key="1">
    <source>
        <dbReference type="EMBL" id="RNC99004.1"/>
    </source>
</evidence>
<keyword evidence="2" id="KW-1185">Reference proteome</keyword>
<dbReference type="PANTHER" id="PTHR31118:SF12">
    <property type="entry name" value="CYCLASE-LIKE PROTEIN 2"/>
    <property type="match status" value="1"/>
</dbReference>
<proteinExistence type="predicted"/>
<dbReference type="RefSeq" id="WP_122972017.1">
    <property type="nucleotide sequence ID" value="NZ_RHLQ01000019.1"/>
</dbReference>
<dbReference type="GO" id="GO:0004061">
    <property type="term" value="F:arylformamidase activity"/>
    <property type="evidence" value="ECO:0007669"/>
    <property type="project" value="InterPro"/>
</dbReference>
<dbReference type="PANTHER" id="PTHR31118">
    <property type="entry name" value="CYCLASE-LIKE PROTEIN 2"/>
    <property type="match status" value="1"/>
</dbReference>
<dbReference type="EMBL" id="RHLQ01000019">
    <property type="protein sequence ID" value="RNC99004.1"/>
    <property type="molecule type" value="Genomic_DNA"/>
</dbReference>
<dbReference type="InterPro" id="IPR037175">
    <property type="entry name" value="KFase_sf"/>
</dbReference>
<sequence length="227" mass="25504">MKIIDLTLEIYDGLKSYLSHPPIVIRPESTFENSGHRYVEPCEGFESRFLEMSDHSGTHIDAPLHFIRNSQSTAEMDLTRCYGEAVCLDVTPFKQAKDEVTYDMLEKAVAAQGIEVQQNDIVLIRTRTGQWGEEGFFEEGAFAPSAGDWLIDNQVKCVGLDLANIDTHDNMAREVHMKILPVPIYIIENLVNLDQLPKDKHFTFSALPLKLKNATASPVRAVAIIND</sequence>